<name>A0AA44CE71_9HYPH</name>
<keyword evidence="10" id="KW-1185">Reference proteome</keyword>
<dbReference type="PROSITE" id="PS50111">
    <property type="entry name" value="CHEMOTAXIS_TRANSDUC_2"/>
    <property type="match status" value="1"/>
</dbReference>
<dbReference type="GO" id="GO:0016020">
    <property type="term" value="C:membrane"/>
    <property type="evidence" value="ECO:0007669"/>
    <property type="project" value="UniProtKB-SubCell"/>
</dbReference>
<gene>
    <name evidence="9" type="ORF">G8E10_21680</name>
</gene>
<evidence type="ECO:0000256" key="6">
    <source>
        <dbReference type="SAM" id="Phobius"/>
    </source>
</evidence>
<comment type="caution">
    <text evidence="9">The sequence shown here is derived from an EMBL/GenBank/DDBJ whole genome shotgun (WGS) entry which is preliminary data.</text>
</comment>
<dbReference type="PANTHER" id="PTHR43531:SF11">
    <property type="entry name" value="METHYL-ACCEPTING CHEMOTAXIS PROTEIN 3"/>
    <property type="match status" value="1"/>
</dbReference>
<protein>
    <submittedName>
        <fullName evidence="9">HAMP domain-containing protein</fullName>
    </submittedName>
</protein>
<feature type="coiled-coil region" evidence="5">
    <location>
        <begin position="360"/>
        <end position="387"/>
    </location>
</feature>
<accession>A0AA44CE71</accession>
<keyword evidence="6" id="KW-0812">Transmembrane</keyword>
<comment type="subcellular location">
    <subcellularLocation>
        <location evidence="1">Membrane</location>
    </subcellularLocation>
</comment>
<evidence type="ECO:0000256" key="4">
    <source>
        <dbReference type="PROSITE-ProRule" id="PRU00284"/>
    </source>
</evidence>
<dbReference type="CDD" id="cd11386">
    <property type="entry name" value="MCP_signal"/>
    <property type="match status" value="1"/>
</dbReference>
<dbReference type="AlphaFoldDB" id="A0AA44CE71"/>
<dbReference type="GO" id="GO:0007165">
    <property type="term" value="P:signal transduction"/>
    <property type="evidence" value="ECO:0007669"/>
    <property type="project" value="UniProtKB-KW"/>
</dbReference>
<evidence type="ECO:0000256" key="1">
    <source>
        <dbReference type="ARBA" id="ARBA00004370"/>
    </source>
</evidence>
<keyword evidence="6" id="KW-0472">Membrane</keyword>
<evidence type="ECO:0000313" key="9">
    <source>
        <dbReference type="EMBL" id="NHT78321.1"/>
    </source>
</evidence>
<feature type="domain" description="HAMP" evidence="8">
    <location>
        <begin position="209"/>
        <end position="262"/>
    </location>
</feature>
<dbReference type="FunFam" id="1.10.287.950:FF:000001">
    <property type="entry name" value="Methyl-accepting chemotaxis sensory transducer"/>
    <property type="match status" value="1"/>
</dbReference>
<dbReference type="SMART" id="SM00304">
    <property type="entry name" value="HAMP"/>
    <property type="match status" value="2"/>
</dbReference>
<feature type="transmembrane region" description="Helical" evidence="6">
    <location>
        <begin position="187"/>
        <end position="208"/>
    </location>
</feature>
<feature type="domain" description="HAMP" evidence="8">
    <location>
        <begin position="291"/>
        <end position="343"/>
    </location>
</feature>
<dbReference type="InterPro" id="IPR051310">
    <property type="entry name" value="MCP_chemotaxis"/>
</dbReference>
<dbReference type="Pfam" id="PF00015">
    <property type="entry name" value="MCPsignal"/>
    <property type="match status" value="1"/>
</dbReference>
<dbReference type="Gene3D" id="1.10.287.950">
    <property type="entry name" value="Methyl-accepting chemotaxis protein"/>
    <property type="match status" value="1"/>
</dbReference>
<dbReference type="InterPro" id="IPR004089">
    <property type="entry name" value="MCPsignal_dom"/>
</dbReference>
<evidence type="ECO:0000256" key="2">
    <source>
        <dbReference type="ARBA" id="ARBA00022500"/>
    </source>
</evidence>
<sequence length="605" mass="64202">MTRPSIRTSLIGIFAAIAVLTAIFSVVTLQSLSKTRAISDNVVTDVFPAVSAVKDIRIELVSMRLGYFQYLAALTPEATKKAEALLSEARLRIQRAVEVYTPYIGSDSERALLQRVTDSLAAYGKAGDDMIALAKVGNFQQANGMLESMGGIITPAETGLDELIVENTTQVTESTNLMHATSADATVLTFILIGIVATLLIASTLYILRGIASPIHAITTAMTGLAKGDTDSAIPYAQRSDEIGQMASAVEVFRAAAVSNKELQNQAESLRRTAEADRERHSAEAERAAQARLDQATSSLADGLRRLAAGDLSFRLDVPFAPDFEALRHDLNAAVSQLDETLGAVALAADQIDNGAREVSESANDLSRRTEQQAASLEETAAALDQITANVGQSSMRTNEAREVASHANKSASRSGEVVAEAVTAMGRIEHSSSQISSIIGVIDEIAFQTNLLALNAGVEAARAGEAGRGFAVVAQEVRELAQRSAKAAKEIKDLIRNSTAEVESGVKLVRDTGDVLKTIEAHVIEINGHMEAIATSAREQSTGLAEVNIAVNQMDQVTQQNAAMVEETSAAGSTLASESARLRELISHFTLGGRSSNTHQRYAA</sequence>
<proteinExistence type="inferred from homology"/>
<keyword evidence="2" id="KW-0145">Chemotaxis</keyword>
<keyword evidence="4" id="KW-0807">Transducer</keyword>
<evidence type="ECO:0000259" key="8">
    <source>
        <dbReference type="PROSITE" id="PS50885"/>
    </source>
</evidence>
<feature type="coiled-coil region" evidence="5">
    <location>
        <begin position="253"/>
        <end position="291"/>
    </location>
</feature>
<dbReference type="RefSeq" id="WP_110801751.1">
    <property type="nucleotide sequence ID" value="NZ_JAANCM010000013.1"/>
</dbReference>
<evidence type="ECO:0000259" key="7">
    <source>
        <dbReference type="PROSITE" id="PS50111"/>
    </source>
</evidence>
<dbReference type="GO" id="GO:0006935">
    <property type="term" value="P:chemotaxis"/>
    <property type="evidence" value="ECO:0007669"/>
    <property type="project" value="UniProtKB-KW"/>
</dbReference>
<dbReference type="Gene3D" id="1.10.8.500">
    <property type="entry name" value="HAMP domain in histidine kinase"/>
    <property type="match status" value="1"/>
</dbReference>
<dbReference type="PROSITE" id="PS50885">
    <property type="entry name" value="HAMP"/>
    <property type="match status" value="2"/>
</dbReference>
<dbReference type="PANTHER" id="PTHR43531">
    <property type="entry name" value="PROTEIN ICFG"/>
    <property type="match status" value="1"/>
</dbReference>
<dbReference type="CDD" id="cd06225">
    <property type="entry name" value="HAMP"/>
    <property type="match status" value="1"/>
</dbReference>
<dbReference type="SUPFAM" id="SSF58104">
    <property type="entry name" value="Methyl-accepting chemotaxis protein (MCP) signaling domain"/>
    <property type="match status" value="1"/>
</dbReference>
<dbReference type="SUPFAM" id="SSF158472">
    <property type="entry name" value="HAMP domain-like"/>
    <property type="match status" value="1"/>
</dbReference>
<keyword evidence="6" id="KW-1133">Transmembrane helix</keyword>
<reference evidence="9" key="1">
    <citation type="submission" date="2020-03" db="EMBL/GenBank/DDBJ databases">
        <title>Ferranicluibacter endophyticum gen. nov., sp. nov., a new genus isolated from Rubus ulmifolius Schott. stem.</title>
        <authorList>
            <person name="Roca-Couso R."/>
            <person name="Flores-Felix J.D."/>
            <person name="Igual J.M."/>
            <person name="Rivas R."/>
        </authorList>
    </citation>
    <scope>NUCLEOTIDE SEQUENCE</scope>
    <source>
        <strain evidence="9">CRRU44</strain>
    </source>
</reference>
<dbReference type="Pfam" id="PF12729">
    <property type="entry name" value="4HB_MCP_1"/>
    <property type="match status" value="1"/>
</dbReference>
<comment type="similarity">
    <text evidence="3">Belongs to the methyl-accepting chemotaxis (MCP) protein family.</text>
</comment>
<evidence type="ECO:0000313" key="10">
    <source>
        <dbReference type="Proteomes" id="UP001155840"/>
    </source>
</evidence>
<feature type="domain" description="Methyl-accepting transducer" evidence="7">
    <location>
        <begin position="348"/>
        <end position="577"/>
    </location>
</feature>
<dbReference type="SMART" id="SM00283">
    <property type="entry name" value="MA"/>
    <property type="match status" value="1"/>
</dbReference>
<evidence type="ECO:0000256" key="3">
    <source>
        <dbReference type="ARBA" id="ARBA00029447"/>
    </source>
</evidence>
<keyword evidence="5" id="KW-0175">Coiled coil</keyword>
<organism evidence="9 10">
    <name type="scientific">Ferranicluibacter rubi</name>
    <dbReference type="NCBI Taxonomy" id="2715133"/>
    <lineage>
        <taxon>Bacteria</taxon>
        <taxon>Pseudomonadati</taxon>
        <taxon>Pseudomonadota</taxon>
        <taxon>Alphaproteobacteria</taxon>
        <taxon>Hyphomicrobiales</taxon>
        <taxon>Rhizobiaceae</taxon>
        <taxon>Ferranicluibacter</taxon>
    </lineage>
</organism>
<dbReference type="Proteomes" id="UP001155840">
    <property type="component" value="Unassembled WGS sequence"/>
</dbReference>
<evidence type="ECO:0000256" key="5">
    <source>
        <dbReference type="SAM" id="Coils"/>
    </source>
</evidence>
<dbReference type="InterPro" id="IPR024478">
    <property type="entry name" value="HlyB_4HB_MCP"/>
</dbReference>
<dbReference type="Pfam" id="PF00672">
    <property type="entry name" value="HAMP"/>
    <property type="match status" value="1"/>
</dbReference>
<feature type="transmembrane region" description="Helical" evidence="6">
    <location>
        <begin position="6"/>
        <end position="29"/>
    </location>
</feature>
<dbReference type="EMBL" id="JAANCM010000013">
    <property type="protein sequence ID" value="NHT78321.1"/>
    <property type="molecule type" value="Genomic_DNA"/>
</dbReference>
<dbReference type="InterPro" id="IPR003660">
    <property type="entry name" value="HAMP_dom"/>
</dbReference>